<name>A0ABR1JXL9_9AGAR</name>
<keyword evidence="2" id="KW-0479">Metal-binding</keyword>
<evidence type="ECO:0000313" key="4">
    <source>
        <dbReference type="EMBL" id="KAK7467510.1"/>
    </source>
</evidence>
<dbReference type="InterPro" id="IPR000898">
    <property type="entry name" value="Indolamine_dOase"/>
</dbReference>
<dbReference type="PANTHER" id="PTHR28657">
    <property type="entry name" value="INDOLEAMINE 2,3-DIOXYGENASE"/>
    <property type="match status" value="1"/>
</dbReference>
<evidence type="ECO:0000313" key="5">
    <source>
        <dbReference type="Proteomes" id="UP001498398"/>
    </source>
</evidence>
<sequence length="449" mass="50481">MLNSVLPTRRYARMIDSRRSRRDFDIDSYTGTLPPTPIPQLEGKYYIWERAFSDATDCVKLGENCAEEPSAIRCGEVWRSAILSWPILDIDDLLADRRSLQRAHLVLAWLTQYYVHSLPSVVPPEPKRIPAQISVPFVAVSRALGIAPVITYADTILWNWELIRADGPMTFDNMQIKHTFSGTDDEKAFYIVQAFVDFHGAQALRIMDDYRSISNFDDLATISKVARDLTRLTAIIGEISDLTQSIRPQCDPHVFYWDVRPWLNGSDAKGPTEPGWIYEGVEGGDKLELSGPSGGQSTVMHALDVFLDIDHKLRQKRSPAPSEDNKRADRGFMDRMRHYMPGKHREYLEHLESVPRSVRELAQTTPALKEPYNNAVAALKKLRDLHMRIVCLYIVNMSKTMPPGSRCPAAAMLTQSNQESGKGPIRGTGGTSLVSLLKAGRDATARARV</sequence>
<comment type="caution">
    <text evidence="4">The sequence shown here is derived from an EMBL/GenBank/DDBJ whole genome shotgun (WGS) entry which is preliminary data.</text>
</comment>
<dbReference type="SUPFAM" id="SSF140959">
    <property type="entry name" value="Indolic compounds 2,3-dioxygenase-like"/>
    <property type="match status" value="1"/>
</dbReference>
<organism evidence="4 5">
    <name type="scientific">Marasmiellus scandens</name>
    <dbReference type="NCBI Taxonomy" id="2682957"/>
    <lineage>
        <taxon>Eukaryota</taxon>
        <taxon>Fungi</taxon>
        <taxon>Dikarya</taxon>
        <taxon>Basidiomycota</taxon>
        <taxon>Agaricomycotina</taxon>
        <taxon>Agaricomycetes</taxon>
        <taxon>Agaricomycetidae</taxon>
        <taxon>Agaricales</taxon>
        <taxon>Marasmiineae</taxon>
        <taxon>Omphalotaceae</taxon>
        <taxon>Marasmiellus</taxon>
    </lineage>
</organism>
<evidence type="ECO:0000256" key="3">
    <source>
        <dbReference type="ARBA" id="ARBA00023004"/>
    </source>
</evidence>
<comment type="similarity">
    <text evidence="1">Belongs to the indoleamine 2,3-dioxygenase family.</text>
</comment>
<dbReference type="InterPro" id="IPR037217">
    <property type="entry name" value="Trp/Indoleamine_2_3_dOase-like"/>
</dbReference>
<evidence type="ECO:0000256" key="1">
    <source>
        <dbReference type="ARBA" id="ARBA00007119"/>
    </source>
</evidence>
<keyword evidence="3" id="KW-0408">Iron</keyword>
<dbReference type="PANTHER" id="PTHR28657:SF5">
    <property type="entry name" value="INDOLEAMINE 2,3-DIOXYGENASE"/>
    <property type="match status" value="1"/>
</dbReference>
<gene>
    <name evidence="4" type="ORF">VKT23_004564</name>
</gene>
<dbReference type="Gene3D" id="1.20.58.480">
    <property type="match status" value="1"/>
</dbReference>
<reference evidence="4 5" key="1">
    <citation type="submission" date="2024-01" db="EMBL/GenBank/DDBJ databases">
        <title>A draft genome for the cacao thread blight pathogen Marasmiellus scandens.</title>
        <authorList>
            <person name="Baruah I.K."/>
            <person name="Leung J."/>
            <person name="Bukari Y."/>
            <person name="Amoako-Attah I."/>
            <person name="Meinhardt L.W."/>
            <person name="Bailey B.A."/>
            <person name="Cohen S.P."/>
        </authorList>
    </citation>
    <scope>NUCLEOTIDE SEQUENCE [LARGE SCALE GENOMIC DNA]</scope>
    <source>
        <strain evidence="4 5">GH-19</strain>
    </source>
</reference>
<keyword evidence="5" id="KW-1185">Reference proteome</keyword>
<dbReference type="EMBL" id="JBANRG010000004">
    <property type="protein sequence ID" value="KAK7467510.1"/>
    <property type="molecule type" value="Genomic_DNA"/>
</dbReference>
<protein>
    <recommendedName>
        <fullName evidence="6">Indoleamine 2,3-dioxygenase</fullName>
    </recommendedName>
</protein>
<proteinExistence type="inferred from homology"/>
<accession>A0ABR1JXL9</accession>
<evidence type="ECO:0000256" key="2">
    <source>
        <dbReference type="ARBA" id="ARBA00022723"/>
    </source>
</evidence>
<dbReference type="Proteomes" id="UP001498398">
    <property type="component" value="Unassembled WGS sequence"/>
</dbReference>
<evidence type="ECO:0008006" key="6">
    <source>
        <dbReference type="Google" id="ProtNLM"/>
    </source>
</evidence>
<dbReference type="Pfam" id="PF01231">
    <property type="entry name" value="IDO"/>
    <property type="match status" value="1"/>
</dbReference>